<accession>A0A174RM74</accession>
<evidence type="ECO:0000313" key="1">
    <source>
        <dbReference type="EMBL" id="CUP86574.1"/>
    </source>
</evidence>
<dbReference type="Proteomes" id="UP000095725">
    <property type="component" value="Unassembled WGS sequence"/>
</dbReference>
<name>A0A174RM74_9BACE</name>
<proteinExistence type="predicted"/>
<dbReference type="AlphaFoldDB" id="A0A174RM74"/>
<dbReference type="STRING" id="47678.ERS852494_03269"/>
<organism evidence="1 3">
    <name type="scientific">Bacteroides caccae</name>
    <dbReference type="NCBI Taxonomy" id="47678"/>
    <lineage>
        <taxon>Bacteria</taxon>
        <taxon>Pseudomonadati</taxon>
        <taxon>Bacteroidota</taxon>
        <taxon>Bacteroidia</taxon>
        <taxon>Bacteroidales</taxon>
        <taxon>Bacteroidaceae</taxon>
        <taxon>Bacteroides</taxon>
    </lineage>
</organism>
<evidence type="ECO:0000313" key="4">
    <source>
        <dbReference type="Proteomes" id="UP000095725"/>
    </source>
</evidence>
<dbReference type="EMBL" id="CZBL01000014">
    <property type="protein sequence ID" value="CUQ42299.1"/>
    <property type="molecule type" value="Genomic_DNA"/>
</dbReference>
<sequence>MKYSQNFKLNATFLLMFFQNKQKGLLIEVFCD</sequence>
<evidence type="ECO:0000313" key="3">
    <source>
        <dbReference type="Proteomes" id="UP000095657"/>
    </source>
</evidence>
<gene>
    <name evidence="1" type="ORF">ERS852494_03269</name>
    <name evidence="2" type="ORF">ERS852558_03215</name>
</gene>
<evidence type="ECO:0000313" key="2">
    <source>
        <dbReference type="EMBL" id="CUQ42299.1"/>
    </source>
</evidence>
<protein>
    <submittedName>
        <fullName evidence="1">Uncharacterized protein</fullName>
    </submittedName>
</protein>
<dbReference type="Proteomes" id="UP000095657">
    <property type="component" value="Unassembled WGS sequence"/>
</dbReference>
<reference evidence="3 4" key="1">
    <citation type="submission" date="2015-09" db="EMBL/GenBank/DDBJ databases">
        <authorList>
            <consortium name="Pathogen Informatics"/>
        </authorList>
    </citation>
    <scope>NUCLEOTIDE SEQUENCE [LARGE SCALE GENOMIC DNA]</scope>
    <source>
        <strain evidence="1 3">2789STDY5834880</strain>
        <strain evidence="2 4">2789STDY5834946</strain>
    </source>
</reference>
<dbReference type="EMBL" id="CZAI01000008">
    <property type="protein sequence ID" value="CUP86574.1"/>
    <property type="molecule type" value="Genomic_DNA"/>
</dbReference>